<dbReference type="EMBL" id="VSWD01000013">
    <property type="protein sequence ID" value="KAK3084289.1"/>
    <property type="molecule type" value="Genomic_DNA"/>
</dbReference>
<comment type="caution">
    <text evidence="3">The sequence shown here is derived from an EMBL/GenBank/DDBJ whole genome shotgun (WGS) entry which is preliminary data.</text>
</comment>
<evidence type="ECO:0000259" key="2">
    <source>
        <dbReference type="Pfam" id="PF17517"/>
    </source>
</evidence>
<protein>
    <recommendedName>
        <fullName evidence="2">IgGFc-binding protein N-terminal domain-containing protein</fullName>
    </recommendedName>
</protein>
<dbReference type="PANTHER" id="PTHR46534:SF1">
    <property type="entry name" value="IGGFC-BINDING PROTEIN N-TERMINAL DOMAIN-CONTAINING PROTEIN"/>
    <property type="match status" value="1"/>
</dbReference>
<accession>A0AA88XFD7</accession>
<dbReference type="PANTHER" id="PTHR46534">
    <property type="entry name" value="IGGFC_BINDING DOMAIN-CONTAINING PROTEIN"/>
    <property type="match status" value="1"/>
</dbReference>
<evidence type="ECO:0000256" key="1">
    <source>
        <dbReference type="SAM" id="MobiDB-lite"/>
    </source>
</evidence>
<feature type="region of interest" description="Disordered" evidence="1">
    <location>
        <begin position="84"/>
        <end position="112"/>
    </location>
</feature>
<evidence type="ECO:0000313" key="4">
    <source>
        <dbReference type="Proteomes" id="UP001186944"/>
    </source>
</evidence>
<dbReference type="AlphaFoldDB" id="A0AA88XFD7"/>
<dbReference type="InterPro" id="IPR035234">
    <property type="entry name" value="IgGFc-bd_N"/>
</dbReference>
<sequence>MILNELRMKYSSEEMLSNTHDISQRKKERKLEYLIRLLNENDDNQDKTKIYKCASSENGENEIRKNLNLILELLGNLTIVDRTSSESENQHVNSSVNGQWEGERSNRSDHGHTGKEYVLMFPMTLSGKGQLQIIITSQKDAIVNIQSLFKNFSKTIQTNARKAHIISVPVEFALSENDIESKGILVNSNVAMSVYGVYQEEDIRGETYAAIPTRFLSTRYNSAVYGDILSVVALHNDTLVNVTYRYKPTSRGNETRGRTYSANLSRLQTFRTFGSLLTGVTISSNKVVGVISGSRCFDYHFVYNETYCNQLFSYIPPASSFGNDFIIPHLTRGPFSVIHMASSWNRQCNLSIQGSNLNKTTQFIGSDQYTLKSKVPYFIHTTLPSIAVLYTSRILSKAPPSMLMIPAVHQYSNNYQFLAPSTQTFDHYAIIIIKTEEITGLIFDGQDVSSMPSDTQEINALDDSYYVIAINISAGLHEVFHQNDDVTFGLLVLGLMKTRRIRFPLV</sequence>
<dbReference type="Pfam" id="PF17517">
    <property type="entry name" value="IgGFc_binding"/>
    <property type="match status" value="1"/>
</dbReference>
<feature type="domain" description="IgGFc-binding protein N-terminal" evidence="2">
    <location>
        <begin position="212"/>
        <end position="494"/>
    </location>
</feature>
<feature type="compositionally biased region" description="Basic and acidic residues" evidence="1">
    <location>
        <begin position="101"/>
        <end position="112"/>
    </location>
</feature>
<evidence type="ECO:0000313" key="3">
    <source>
        <dbReference type="EMBL" id="KAK3084289.1"/>
    </source>
</evidence>
<name>A0AA88XFD7_PINIB</name>
<proteinExistence type="predicted"/>
<dbReference type="Proteomes" id="UP001186944">
    <property type="component" value="Unassembled WGS sequence"/>
</dbReference>
<organism evidence="3 4">
    <name type="scientific">Pinctada imbricata</name>
    <name type="common">Atlantic pearl-oyster</name>
    <name type="synonym">Pinctada martensii</name>
    <dbReference type="NCBI Taxonomy" id="66713"/>
    <lineage>
        <taxon>Eukaryota</taxon>
        <taxon>Metazoa</taxon>
        <taxon>Spiralia</taxon>
        <taxon>Lophotrochozoa</taxon>
        <taxon>Mollusca</taxon>
        <taxon>Bivalvia</taxon>
        <taxon>Autobranchia</taxon>
        <taxon>Pteriomorphia</taxon>
        <taxon>Pterioida</taxon>
        <taxon>Pterioidea</taxon>
        <taxon>Pteriidae</taxon>
        <taxon>Pinctada</taxon>
    </lineage>
</organism>
<reference evidence="3" key="1">
    <citation type="submission" date="2019-08" db="EMBL/GenBank/DDBJ databases">
        <title>The improved chromosome-level genome for the pearl oyster Pinctada fucata martensii using PacBio sequencing and Hi-C.</title>
        <authorList>
            <person name="Zheng Z."/>
        </authorList>
    </citation>
    <scope>NUCLEOTIDE SEQUENCE</scope>
    <source>
        <strain evidence="3">ZZ-2019</strain>
        <tissue evidence="3">Adductor muscle</tissue>
    </source>
</reference>
<gene>
    <name evidence="3" type="ORF">FSP39_011118</name>
</gene>
<keyword evidence="4" id="KW-1185">Reference proteome</keyword>